<evidence type="ECO:0000256" key="1">
    <source>
        <dbReference type="ARBA" id="ARBA00004370"/>
    </source>
</evidence>
<comment type="caution">
    <text evidence="10">The sequence shown here is derived from an EMBL/GenBank/DDBJ whole genome shotgun (WGS) entry which is preliminary data.</text>
</comment>
<evidence type="ECO:0000256" key="8">
    <source>
        <dbReference type="SAM" id="MobiDB-lite"/>
    </source>
</evidence>
<evidence type="ECO:0000256" key="9">
    <source>
        <dbReference type="SAM" id="Phobius"/>
    </source>
</evidence>
<evidence type="ECO:0000256" key="5">
    <source>
        <dbReference type="ARBA" id="ARBA00023054"/>
    </source>
</evidence>
<keyword evidence="3 9" id="KW-0812">Transmembrane</keyword>
<evidence type="ECO:0000313" key="10">
    <source>
        <dbReference type="EMBL" id="KAK3087669.1"/>
    </source>
</evidence>
<protein>
    <recommendedName>
        <fullName evidence="12">Transmembrane and coiled-coil domains protein 1</fullName>
    </recommendedName>
</protein>
<feature type="region of interest" description="Disordered" evidence="8">
    <location>
        <begin position="377"/>
        <end position="431"/>
    </location>
</feature>
<accession>A0AA88XNP4</accession>
<evidence type="ECO:0008006" key="12">
    <source>
        <dbReference type="Google" id="ProtNLM"/>
    </source>
</evidence>
<feature type="compositionally biased region" description="Low complexity" evidence="8">
    <location>
        <begin position="135"/>
        <end position="153"/>
    </location>
</feature>
<feature type="transmembrane region" description="Helical" evidence="9">
    <location>
        <begin position="576"/>
        <end position="599"/>
    </location>
</feature>
<feature type="compositionally biased region" description="Polar residues" evidence="8">
    <location>
        <begin position="164"/>
        <end position="175"/>
    </location>
</feature>
<evidence type="ECO:0000256" key="2">
    <source>
        <dbReference type="ARBA" id="ARBA00008108"/>
    </source>
</evidence>
<organism evidence="10 11">
    <name type="scientific">Pinctada imbricata</name>
    <name type="common">Atlantic pearl-oyster</name>
    <name type="synonym">Pinctada martensii</name>
    <dbReference type="NCBI Taxonomy" id="66713"/>
    <lineage>
        <taxon>Eukaryota</taxon>
        <taxon>Metazoa</taxon>
        <taxon>Spiralia</taxon>
        <taxon>Lophotrochozoa</taxon>
        <taxon>Mollusca</taxon>
        <taxon>Bivalvia</taxon>
        <taxon>Autobranchia</taxon>
        <taxon>Pteriomorphia</taxon>
        <taxon>Pterioida</taxon>
        <taxon>Pterioidea</taxon>
        <taxon>Pteriidae</taxon>
        <taxon>Pinctada</taxon>
    </lineage>
</organism>
<proteinExistence type="inferred from homology"/>
<dbReference type="AlphaFoldDB" id="A0AA88XNP4"/>
<dbReference type="EMBL" id="VSWD01000011">
    <property type="protein sequence ID" value="KAK3087669.1"/>
    <property type="molecule type" value="Genomic_DNA"/>
</dbReference>
<evidence type="ECO:0000313" key="11">
    <source>
        <dbReference type="Proteomes" id="UP001186944"/>
    </source>
</evidence>
<keyword evidence="4 9" id="KW-1133">Transmembrane helix</keyword>
<dbReference type="Proteomes" id="UP001186944">
    <property type="component" value="Unassembled WGS sequence"/>
</dbReference>
<dbReference type="PANTHER" id="PTHR17613:SF14">
    <property type="entry name" value="DEMENTIN, ISOFORM H"/>
    <property type="match status" value="1"/>
</dbReference>
<dbReference type="GO" id="GO:0012505">
    <property type="term" value="C:endomembrane system"/>
    <property type="evidence" value="ECO:0007669"/>
    <property type="project" value="TreeGrafter"/>
</dbReference>
<dbReference type="Pfam" id="PF10267">
    <property type="entry name" value="Tmemb_cc2"/>
    <property type="match status" value="1"/>
</dbReference>
<keyword evidence="6 9" id="KW-0472">Membrane</keyword>
<dbReference type="GO" id="GO:0016020">
    <property type="term" value="C:membrane"/>
    <property type="evidence" value="ECO:0007669"/>
    <property type="project" value="UniProtKB-SubCell"/>
</dbReference>
<feature type="region of interest" description="Disordered" evidence="8">
    <location>
        <begin position="135"/>
        <end position="221"/>
    </location>
</feature>
<keyword evidence="11" id="KW-1185">Reference proteome</keyword>
<feature type="compositionally biased region" description="Polar residues" evidence="8">
    <location>
        <begin position="406"/>
        <end position="431"/>
    </location>
</feature>
<sequence>MHTLHLRNLVKQMATPPFQAFCRVYRFSYQLETDLILPGQTCQTGTTSEWNKHGSCRQMSLLRRDRLPMSVVPPHKVALVHELSRMLVKVDWLHISCSLTKPMAVTTAGKTNGKAQKFLRKSDASKIPALKSVKKVCVPSKSPSLPKKPQSSPDNVAPGGKPRSGSNLSVPTTEDPSMVRSTEDLESEEVSSRENGSSGEGALDEFDGAAPGETDPQKTKAAIDHIQTKITRTMDLIKEEQAVKEQNVNEYLRLAGSADKQQLTRIKAAFEKKNQKSTQSLSSLQKKLEGYHKRQAELEKYGVSSHKPAKEVLKDVGHGLKGVGANIVDGITGFSGGVVDKAKGAKDSIVSKPKEFAHLIKNKFGSADNITQMKVTEEGASTEGEKTPHGSTLPASFKYPSEDDASSITSESGVGQQSSPPSLSHNASQNLPMSPQIQLEPIMHELEEFKEAHRRLEDLTKQILEEFQDFKVKTQSETSLLQRLLDEERYRTERLEEQINDMSELHQNEMTNLRQDISSMEEKIEYRLDERTTDIHEMLENCQTRVTKMELQQQQQQIISMEMVDNVTFRTLLTKLLNVVLAILAVILVFVSTAANLVAPFLTTRARILSTIVLIVSVVVIGRNYDVIFGFIAGVYNYFAGFLPAS</sequence>
<keyword evidence="5 7" id="KW-0175">Coiled coil</keyword>
<comment type="subcellular location">
    <subcellularLocation>
        <location evidence="1">Membrane</location>
    </subcellularLocation>
</comment>
<evidence type="ECO:0000256" key="4">
    <source>
        <dbReference type="ARBA" id="ARBA00022989"/>
    </source>
</evidence>
<dbReference type="InterPro" id="IPR019394">
    <property type="entry name" value="TEX28/TMCC"/>
</dbReference>
<evidence type="ECO:0000256" key="3">
    <source>
        <dbReference type="ARBA" id="ARBA00022692"/>
    </source>
</evidence>
<gene>
    <name evidence="10" type="ORF">FSP39_008959</name>
</gene>
<dbReference type="PANTHER" id="PTHR17613">
    <property type="entry name" value="CEREBRAL PROTEIN-11-RELATED"/>
    <property type="match status" value="1"/>
</dbReference>
<evidence type="ECO:0000256" key="6">
    <source>
        <dbReference type="ARBA" id="ARBA00023136"/>
    </source>
</evidence>
<feature type="coiled-coil region" evidence="7">
    <location>
        <begin position="442"/>
        <end position="523"/>
    </location>
</feature>
<name>A0AA88XNP4_PINIB</name>
<evidence type="ECO:0000256" key="7">
    <source>
        <dbReference type="SAM" id="Coils"/>
    </source>
</evidence>
<reference evidence="10" key="1">
    <citation type="submission" date="2019-08" db="EMBL/GenBank/DDBJ databases">
        <title>The improved chromosome-level genome for the pearl oyster Pinctada fucata martensii using PacBio sequencing and Hi-C.</title>
        <authorList>
            <person name="Zheng Z."/>
        </authorList>
    </citation>
    <scope>NUCLEOTIDE SEQUENCE</scope>
    <source>
        <strain evidence="10">ZZ-2019</strain>
        <tissue evidence="10">Adductor muscle</tissue>
    </source>
</reference>
<comment type="similarity">
    <text evidence="2">Belongs to the TEX28 family.</text>
</comment>